<evidence type="ECO:0000313" key="1">
    <source>
        <dbReference type="EMBL" id="USI75243.1"/>
    </source>
</evidence>
<geneLocation type="plasmid" evidence="1 2">
    <name>p2</name>
</geneLocation>
<reference evidence="1" key="1">
    <citation type="journal article" date="2022" name="Toxins">
        <title>Genomic Analysis of Sphingopyxis sp. USTB-05 for Biodegrading Cyanobacterial Hepatotoxins.</title>
        <authorList>
            <person name="Liu C."/>
            <person name="Xu Q."/>
            <person name="Zhao Z."/>
            <person name="Zhang H."/>
            <person name="Liu X."/>
            <person name="Yin C."/>
            <person name="Liu Y."/>
            <person name="Yan H."/>
        </authorList>
    </citation>
    <scope>NUCLEOTIDE SEQUENCE</scope>
    <source>
        <strain evidence="1">NBD5</strain>
    </source>
</reference>
<keyword evidence="1" id="KW-0614">Plasmid</keyword>
<accession>A0ABY4XEK8</accession>
<dbReference type="EMBL" id="CP084933">
    <property type="protein sequence ID" value="USI75243.1"/>
    <property type="molecule type" value="Genomic_DNA"/>
</dbReference>
<gene>
    <name evidence="1" type="ORF">LHA26_19895</name>
</gene>
<organism evidence="1 2">
    <name type="scientific">Sphingomonas morindae</name>
    <dbReference type="NCBI Taxonomy" id="1541170"/>
    <lineage>
        <taxon>Bacteria</taxon>
        <taxon>Pseudomonadati</taxon>
        <taxon>Pseudomonadota</taxon>
        <taxon>Alphaproteobacteria</taxon>
        <taxon>Sphingomonadales</taxon>
        <taxon>Sphingomonadaceae</taxon>
        <taxon>Sphingomonas</taxon>
    </lineage>
</organism>
<name>A0ABY4XEK8_9SPHN</name>
<dbReference type="RefSeq" id="WP_252169050.1">
    <property type="nucleotide sequence ID" value="NZ_CP084933.1"/>
</dbReference>
<proteinExistence type="predicted"/>
<keyword evidence="2" id="KW-1185">Reference proteome</keyword>
<evidence type="ECO:0008006" key="3">
    <source>
        <dbReference type="Google" id="ProtNLM"/>
    </source>
</evidence>
<protein>
    <recommendedName>
        <fullName evidence="3">Secreted protein</fullName>
    </recommendedName>
</protein>
<sequence>MMMVRMMAMSVLAMFARMAGMASRSGCMMTGLLVIAFLMMRGGLAVMTGSMVMMLCRDAMVLCALMLYHRYSPA</sequence>
<dbReference type="Proteomes" id="UP001056937">
    <property type="component" value="Plasmid p2"/>
</dbReference>
<evidence type="ECO:0000313" key="2">
    <source>
        <dbReference type="Proteomes" id="UP001056937"/>
    </source>
</evidence>